<dbReference type="Proteomes" id="UP000681967">
    <property type="component" value="Unassembled WGS sequence"/>
</dbReference>
<name>A0A8S3FXZ4_9BILA</name>
<feature type="non-terminal residue" evidence="2">
    <location>
        <position position="79"/>
    </location>
</feature>
<proteinExistence type="predicted"/>
<sequence>TSSSDPLEINRRREKRLQSKKNSIRIKKSAEFVNDDDEDESTMDIADTVEIATTALESKSEQTKLRFKMHRFLFCRGKI</sequence>
<evidence type="ECO:0000313" key="3">
    <source>
        <dbReference type="Proteomes" id="UP000681967"/>
    </source>
</evidence>
<evidence type="ECO:0000313" key="2">
    <source>
        <dbReference type="EMBL" id="CAF5139576.1"/>
    </source>
</evidence>
<reference evidence="2" key="1">
    <citation type="submission" date="2021-02" db="EMBL/GenBank/DDBJ databases">
        <authorList>
            <person name="Nowell W R."/>
        </authorList>
    </citation>
    <scope>NUCLEOTIDE SEQUENCE</scope>
</reference>
<protein>
    <submittedName>
        <fullName evidence="2">Uncharacterized protein</fullName>
    </submittedName>
</protein>
<accession>A0A8S3FXZ4</accession>
<feature type="region of interest" description="Disordered" evidence="1">
    <location>
        <begin position="1"/>
        <end position="20"/>
    </location>
</feature>
<gene>
    <name evidence="2" type="ORF">BYL167_LOCUS69937</name>
</gene>
<dbReference type="AlphaFoldDB" id="A0A8S3FXZ4"/>
<organism evidence="2 3">
    <name type="scientific">Rotaria magnacalcarata</name>
    <dbReference type="NCBI Taxonomy" id="392030"/>
    <lineage>
        <taxon>Eukaryota</taxon>
        <taxon>Metazoa</taxon>
        <taxon>Spiralia</taxon>
        <taxon>Gnathifera</taxon>
        <taxon>Rotifera</taxon>
        <taxon>Eurotatoria</taxon>
        <taxon>Bdelloidea</taxon>
        <taxon>Philodinida</taxon>
        <taxon>Philodinidae</taxon>
        <taxon>Rotaria</taxon>
    </lineage>
</organism>
<comment type="caution">
    <text evidence="2">The sequence shown here is derived from an EMBL/GenBank/DDBJ whole genome shotgun (WGS) entry which is preliminary data.</text>
</comment>
<evidence type="ECO:0000256" key="1">
    <source>
        <dbReference type="SAM" id="MobiDB-lite"/>
    </source>
</evidence>
<dbReference type="EMBL" id="CAJOBH010251514">
    <property type="protein sequence ID" value="CAF5139576.1"/>
    <property type="molecule type" value="Genomic_DNA"/>
</dbReference>